<gene>
    <name evidence="2" type="ORF">F5878DRAFT_729203</name>
</gene>
<sequence>MNIAYLFLALISATYAVPITNDEPQPPVRSGVVIEPRGAAFSKLKDGDSEAARIAAFTGVGLFVGGFMLGLTVNLGNMPPPTDEIFMKKALRSHWMYLQGSEHDETGPLTVNGPINSKFLLVGNTAETREPRVERIRNLARQMLWQQFRLLDREISVVEGQPSANSDLVGVLVNARLRVQVGEDVELDCPCTLWLRSPIRSYQNREPILGLFISLRQPPDLPRGNTVGTTGMHYAIAEPWKAGRYHRAVRNQ</sequence>
<accession>A0AA38U5T6</accession>
<feature type="signal peptide" evidence="1">
    <location>
        <begin position="1"/>
        <end position="16"/>
    </location>
</feature>
<name>A0AA38U5T6_9AGAR</name>
<dbReference type="AlphaFoldDB" id="A0AA38U5T6"/>
<keyword evidence="3" id="KW-1185">Reference proteome</keyword>
<evidence type="ECO:0000256" key="1">
    <source>
        <dbReference type="SAM" id="SignalP"/>
    </source>
</evidence>
<evidence type="ECO:0000313" key="2">
    <source>
        <dbReference type="EMBL" id="KAJ3832726.1"/>
    </source>
</evidence>
<proteinExistence type="predicted"/>
<organism evidence="2 3">
    <name type="scientific">Lentinula raphanica</name>
    <dbReference type="NCBI Taxonomy" id="153919"/>
    <lineage>
        <taxon>Eukaryota</taxon>
        <taxon>Fungi</taxon>
        <taxon>Dikarya</taxon>
        <taxon>Basidiomycota</taxon>
        <taxon>Agaricomycotina</taxon>
        <taxon>Agaricomycetes</taxon>
        <taxon>Agaricomycetidae</taxon>
        <taxon>Agaricales</taxon>
        <taxon>Marasmiineae</taxon>
        <taxon>Omphalotaceae</taxon>
        <taxon>Lentinula</taxon>
    </lineage>
</organism>
<protein>
    <submittedName>
        <fullName evidence="2">Uncharacterized protein</fullName>
    </submittedName>
</protein>
<evidence type="ECO:0000313" key="3">
    <source>
        <dbReference type="Proteomes" id="UP001163846"/>
    </source>
</evidence>
<feature type="chain" id="PRO_5041420742" evidence="1">
    <location>
        <begin position="17"/>
        <end position="252"/>
    </location>
</feature>
<dbReference type="EMBL" id="MU806870">
    <property type="protein sequence ID" value="KAJ3832726.1"/>
    <property type="molecule type" value="Genomic_DNA"/>
</dbReference>
<keyword evidence="1" id="KW-0732">Signal</keyword>
<dbReference type="Proteomes" id="UP001163846">
    <property type="component" value="Unassembled WGS sequence"/>
</dbReference>
<comment type="caution">
    <text evidence="2">The sequence shown here is derived from an EMBL/GenBank/DDBJ whole genome shotgun (WGS) entry which is preliminary data.</text>
</comment>
<reference evidence="2" key="1">
    <citation type="submission" date="2022-08" db="EMBL/GenBank/DDBJ databases">
        <authorList>
            <consortium name="DOE Joint Genome Institute"/>
            <person name="Min B."/>
            <person name="Riley R."/>
            <person name="Sierra-Patev S."/>
            <person name="Naranjo-Ortiz M."/>
            <person name="Looney B."/>
            <person name="Konkel Z."/>
            <person name="Slot J.C."/>
            <person name="Sakamoto Y."/>
            <person name="Steenwyk J.L."/>
            <person name="Rokas A."/>
            <person name="Carro J."/>
            <person name="Camarero S."/>
            <person name="Ferreira P."/>
            <person name="Molpeceres G."/>
            <person name="Ruiz-Duenas F.J."/>
            <person name="Serrano A."/>
            <person name="Henrissat B."/>
            <person name="Drula E."/>
            <person name="Hughes K.W."/>
            <person name="Mata J.L."/>
            <person name="Ishikawa N.K."/>
            <person name="Vargas-Isla R."/>
            <person name="Ushijima S."/>
            <person name="Smith C.A."/>
            <person name="Ahrendt S."/>
            <person name="Andreopoulos W."/>
            <person name="He G."/>
            <person name="Labutti K."/>
            <person name="Lipzen A."/>
            <person name="Ng V."/>
            <person name="Sandor L."/>
            <person name="Barry K."/>
            <person name="Martinez A.T."/>
            <person name="Xiao Y."/>
            <person name="Gibbons J.G."/>
            <person name="Terashima K."/>
            <person name="Hibbett D.S."/>
            <person name="Grigoriev I.V."/>
        </authorList>
    </citation>
    <scope>NUCLEOTIDE SEQUENCE</scope>
    <source>
        <strain evidence="2">TFB9207</strain>
    </source>
</reference>